<protein>
    <submittedName>
        <fullName evidence="2">Uncharacterized protein</fullName>
    </submittedName>
</protein>
<dbReference type="AlphaFoldDB" id="A0A6A5C7S6"/>
<feature type="transmembrane region" description="Helical" evidence="1">
    <location>
        <begin position="415"/>
        <end position="439"/>
    </location>
</feature>
<comment type="caution">
    <text evidence="2">The sequence shown here is derived from an EMBL/GenBank/DDBJ whole genome shotgun (WGS) entry which is preliminary data.</text>
</comment>
<keyword evidence="1" id="KW-0472">Membrane</keyword>
<sequence>MKLSRFLFCWFYTFTWIAMKLSHLLSDWIHTFPYFFLNENERLLIKSKTTCSSSSSSFCTRAATSPKKGLIHFRTVIKPYVQCCNYYFLFFLISLFVFLAGAWVDLFSGFGIYESRQLVLLENCNQNSSSLMINCFSLQNRTIQQKEGSSLTQYYFNISKASLMKTDTYYDRYRHGYISLPPNVDFPYVIWNDFCLSYHSEKDALECWNRNVVDQIKVVLGLPSFEVYLSNLIQYQQLKSNVKKPLVMNQDLQVLLKEDVLKLRDLGRRLSFVAVPIIALFVTTAYCVFYIVRVSGRTTYVVAGCCGFKASQTNSDDFYMWKTFDPSLRVSTNESFETLRKDEEEETLFSSEQRNGDTVGNRSSLIKCCVPSHALGPHLTDVFLSNAKDEEKLMSYERVVNSFVKTARDSIKDRFLFPIAFLHVISLLCFCVFFFLGLFLFLKSFSFVIGFSGLTVAISMLYYRYKFKCFGMHYFVTNHRIVIVESMFDCYNIYYIMLQDIERVWMNEDGKLMAEIHREYNGHANGVLLERVSDYQFYLSALSKR</sequence>
<dbReference type="EMBL" id="VFQX01000012">
    <property type="protein sequence ID" value="KAF0981840.1"/>
    <property type="molecule type" value="Genomic_DNA"/>
</dbReference>
<dbReference type="VEuPathDB" id="AmoebaDB:FDP41_011701"/>
<dbReference type="VEuPathDB" id="AmoebaDB:NF0041050"/>
<dbReference type="GeneID" id="68118916"/>
<keyword evidence="1" id="KW-1133">Transmembrane helix</keyword>
<proteinExistence type="predicted"/>
<evidence type="ECO:0000313" key="3">
    <source>
        <dbReference type="Proteomes" id="UP000444721"/>
    </source>
</evidence>
<organism evidence="2 3">
    <name type="scientific">Naegleria fowleri</name>
    <name type="common">Brain eating amoeba</name>
    <dbReference type="NCBI Taxonomy" id="5763"/>
    <lineage>
        <taxon>Eukaryota</taxon>
        <taxon>Discoba</taxon>
        <taxon>Heterolobosea</taxon>
        <taxon>Tetramitia</taxon>
        <taxon>Eutetramitia</taxon>
        <taxon>Vahlkampfiidae</taxon>
        <taxon>Naegleria</taxon>
    </lineage>
</organism>
<feature type="transmembrane region" description="Helical" evidence="1">
    <location>
        <begin position="84"/>
        <end position="104"/>
    </location>
</feature>
<dbReference type="RefSeq" id="XP_044566553.1">
    <property type="nucleotide sequence ID" value="XM_044702140.1"/>
</dbReference>
<reference evidence="2 3" key="1">
    <citation type="journal article" date="2019" name="Sci. Rep.">
        <title>Nanopore sequencing improves the draft genome of the human pathogenic amoeba Naegleria fowleri.</title>
        <authorList>
            <person name="Liechti N."/>
            <person name="Schurch N."/>
            <person name="Bruggmann R."/>
            <person name="Wittwer M."/>
        </authorList>
    </citation>
    <scope>NUCLEOTIDE SEQUENCE [LARGE SCALE GENOMIC DNA]</scope>
    <source>
        <strain evidence="2 3">ATCC 30894</strain>
    </source>
</reference>
<name>A0A6A5C7S6_NAEFO</name>
<accession>A0A6A5C7S6</accession>
<feature type="transmembrane region" description="Helical" evidence="1">
    <location>
        <begin position="270"/>
        <end position="292"/>
    </location>
</feature>
<gene>
    <name evidence="2" type="ORF">FDP41_011701</name>
</gene>
<dbReference type="VEuPathDB" id="AmoebaDB:NfTy_021000"/>
<evidence type="ECO:0000313" key="2">
    <source>
        <dbReference type="EMBL" id="KAF0981840.1"/>
    </source>
</evidence>
<feature type="transmembrane region" description="Helical" evidence="1">
    <location>
        <begin position="445"/>
        <end position="463"/>
    </location>
</feature>
<keyword evidence="1" id="KW-0812">Transmembrane</keyword>
<evidence type="ECO:0000256" key="1">
    <source>
        <dbReference type="SAM" id="Phobius"/>
    </source>
</evidence>
<dbReference type="Proteomes" id="UP000444721">
    <property type="component" value="Unassembled WGS sequence"/>
</dbReference>
<keyword evidence="3" id="KW-1185">Reference proteome</keyword>